<dbReference type="PROSITE" id="PS50833">
    <property type="entry name" value="BRIX"/>
    <property type="match status" value="1"/>
</dbReference>
<dbReference type="GO" id="GO:0030687">
    <property type="term" value="C:preribosome, large subunit precursor"/>
    <property type="evidence" value="ECO:0007669"/>
    <property type="project" value="TreeGrafter"/>
</dbReference>
<gene>
    <name evidence="3" type="ORF">WH47_10874</name>
</gene>
<dbReference type="OrthoDB" id="10261452at2759"/>
<dbReference type="SMART" id="SM00879">
    <property type="entry name" value="Brix"/>
    <property type="match status" value="1"/>
</dbReference>
<dbReference type="PANTHER" id="PTHR12661:SF5">
    <property type="entry name" value="SUPPRESSOR OF SWI4 1 HOMOLOG"/>
    <property type="match status" value="1"/>
</dbReference>
<accession>A0A0L7RDS8</accession>
<dbReference type="PANTHER" id="PTHR12661">
    <property type="entry name" value="PETER PAN-RELATED"/>
    <property type="match status" value="1"/>
</dbReference>
<feature type="region of interest" description="Disordered" evidence="1">
    <location>
        <begin position="490"/>
        <end position="527"/>
    </location>
</feature>
<proteinExistence type="predicted"/>
<protein>
    <submittedName>
        <fullName evidence="3">Suppressor of SWI4 1 like protein</fullName>
    </submittedName>
</protein>
<dbReference type="InterPro" id="IPR045112">
    <property type="entry name" value="PPAN-like"/>
</dbReference>
<reference evidence="3 4" key="1">
    <citation type="submission" date="2015-07" db="EMBL/GenBank/DDBJ databases">
        <title>The genome of Habropoda laboriosa.</title>
        <authorList>
            <person name="Pan H."/>
            <person name="Kapheim K."/>
        </authorList>
    </citation>
    <scope>NUCLEOTIDE SEQUENCE [LARGE SCALE GENOMIC DNA]</scope>
    <source>
        <strain evidence="3">0110345459</strain>
    </source>
</reference>
<dbReference type="GO" id="GO:0000027">
    <property type="term" value="P:ribosomal large subunit assembly"/>
    <property type="evidence" value="ECO:0007669"/>
    <property type="project" value="TreeGrafter"/>
</dbReference>
<evidence type="ECO:0000313" key="4">
    <source>
        <dbReference type="Proteomes" id="UP000053825"/>
    </source>
</evidence>
<organism evidence="3 4">
    <name type="scientific">Habropoda laboriosa</name>
    <dbReference type="NCBI Taxonomy" id="597456"/>
    <lineage>
        <taxon>Eukaryota</taxon>
        <taxon>Metazoa</taxon>
        <taxon>Ecdysozoa</taxon>
        <taxon>Arthropoda</taxon>
        <taxon>Hexapoda</taxon>
        <taxon>Insecta</taxon>
        <taxon>Pterygota</taxon>
        <taxon>Neoptera</taxon>
        <taxon>Endopterygota</taxon>
        <taxon>Hymenoptera</taxon>
        <taxon>Apocrita</taxon>
        <taxon>Aculeata</taxon>
        <taxon>Apoidea</taxon>
        <taxon>Anthophila</taxon>
        <taxon>Apidae</taxon>
        <taxon>Habropoda</taxon>
    </lineage>
</organism>
<dbReference type="GO" id="GO:0019843">
    <property type="term" value="F:rRNA binding"/>
    <property type="evidence" value="ECO:0007669"/>
    <property type="project" value="InterPro"/>
</dbReference>
<evidence type="ECO:0000259" key="2">
    <source>
        <dbReference type="PROSITE" id="PS50833"/>
    </source>
</evidence>
<dbReference type="Pfam" id="PF04427">
    <property type="entry name" value="Brix"/>
    <property type="match status" value="1"/>
</dbReference>
<feature type="compositionally biased region" description="Basic and acidic residues" evidence="1">
    <location>
        <begin position="498"/>
        <end position="527"/>
    </location>
</feature>
<evidence type="ECO:0000256" key="1">
    <source>
        <dbReference type="SAM" id="MobiDB-lite"/>
    </source>
</evidence>
<dbReference type="Proteomes" id="UP000053825">
    <property type="component" value="Unassembled WGS sequence"/>
</dbReference>
<sequence>MCWPQHGFGRYPPISLDLAWETEDYEKNPVEETWDVYDLRHGGHASPRWNLGRQSRGKETIRSRAFLPLEMIKVQGFRFVELELRRSIRFGLRSSIIEQWLLGGDAWIMEKLGKIYIYTAGEKIGSSYPAVEFPSHDVTVEVVHEEGKEDSVEERAKGGARKEKGQRREGHCHCQGYGEGRCVRKNKPIGVVEDVDTVKAPHSFVVHRGLPGEHIDELTKDFRKIMEPYTAMALKERKRNTIKDFVSVASLLHVTHMCIFTRTEQGMYFKLCRLSRGPTLTFKIHSFSLARDVVSLLKKQMVYEELFKNSPLVILNNFSGEGMQLKLIASMFQNMFPTINLTSVNLSTVRRCLCLNYNTTSKTIDLRHYAIRVVPVGLSKGVKKLVQAKIPNLSKCGDFSDFLMKGTVSESEAEDDPASHVTLTQKLSSRGNHASSTSAIRLSELGPRLTLELVKVEDGLMDGEVLYHEYVHKTEEEKLLIKKKREEKKKLKEKRKKIQEENKQRKELQKQEHKEKSLKGMQKKKESDKLLQKFAKESFEGSNVKDDDDAQYYRDEVGEEPDKDLFAKNVGKKRSEKFVPRYKIKKQKLDES</sequence>
<evidence type="ECO:0000313" key="3">
    <source>
        <dbReference type="EMBL" id="KOC68886.1"/>
    </source>
</evidence>
<dbReference type="STRING" id="597456.A0A0L7RDS8"/>
<name>A0A0L7RDS8_9HYME</name>
<keyword evidence="4" id="KW-1185">Reference proteome</keyword>
<dbReference type="InterPro" id="IPR007109">
    <property type="entry name" value="Brix"/>
</dbReference>
<dbReference type="AlphaFoldDB" id="A0A0L7RDS8"/>
<feature type="domain" description="Brix" evidence="2">
    <location>
        <begin position="201"/>
        <end position="462"/>
    </location>
</feature>
<dbReference type="EMBL" id="KQ414614">
    <property type="protein sequence ID" value="KOC68886.1"/>
    <property type="molecule type" value="Genomic_DNA"/>
</dbReference>
<dbReference type="GO" id="GO:0006364">
    <property type="term" value="P:rRNA processing"/>
    <property type="evidence" value="ECO:0007669"/>
    <property type="project" value="InterPro"/>
</dbReference>